<keyword evidence="2" id="KW-1185">Reference proteome</keyword>
<reference evidence="1 2" key="1">
    <citation type="journal article" date="2019" name="Nat. Ecol. Evol.">
        <title>Megaphylogeny resolves global patterns of mushroom evolution.</title>
        <authorList>
            <person name="Varga T."/>
            <person name="Krizsan K."/>
            <person name="Foldi C."/>
            <person name="Dima B."/>
            <person name="Sanchez-Garcia M."/>
            <person name="Sanchez-Ramirez S."/>
            <person name="Szollosi G.J."/>
            <person name="Szarkandi J.G."/>
            <person name="Papp V."/>
            <person name="Albert L."/>
            <person name="Andreopoulos W."/>
            <person name="Angelini C."/>
            <person name="Antonin V."/>
            <person name="Barry K.W."/>
            <person name="Bougher N.L."/>
            <person name="Buchanan P."/>
            <person name="Buyck B."/>
            <person name="Bense V."/>
            <person name="Catcheside P."/>
            <person name="Chovatia M."/>
            <person name="Cooper J."/>
            <person name="Damon W."/>
            <person name="Desjardin D."/>
            <person name="Finy P."/>
            <person name="Geml J."/>
            <person name="Haridas S."/>
            <person name="Hughes K."/>
            <person name="Justo A."/>
            <person name="Karasinski D."/>
            <person name="Kautmanova I."/>
            <person name="Kiss B."/>
            <person name="Kocsube S."/>
            <person name="Kotiranta H."/>
            <person name="LaButti K.M."/>
            <person name="Lechner B.E."/>
            <person name="Liimatainen K."/>
            <person name="Lipzen A."/>
            <person name="Lukacs Z."/>
            <person name="Mihaltcheva S."/>
            <person name="Morgado L.N."/>
            <person name="Niskanen T."/>
            <person name="Noordeloos M.E."/>
            <person name="Ohm R.A."/>
            <person name="Ortiz-Santana B."/>
            <person name="Ovrebo C."/>
            <person name="Racz N."/>
            <person name="Riley R."/>
            <person name="Savchenko A."/>
            <person name="Shiryaev A."/>
            <person name="Soop K."/>
            <person name="Spirin V."/>
            <person name="Szebenyi C."/>
            <person name="Tomsovsky M."/>
            <person name="Tulloss R.E."/>
            <person name="Uehling J."/>
            <person name="Grigoriev I.V."/>
            <person name="Vagvolgyi C."/>
            <person name="Papp T."/>
            <person name="Martin F.M."/>
            <person name="Miettinen O."/>
            <person name="Hibbett D.S."/>
            <person name="Nagy L.G."/>
        </authorList>
    </citation>
    <scope>NUCLEOTIDE SEQUENCE [LARGE SCALE GENOMIC DNA]</scope>
    <source>
        <strain evidence="1 2">CBS 962.96</strain>
    </source>
</reference>
<name>A0A4S8KYH3_DENBC</name>
<gene>
    <name evidence="1" type="ORF">K435DRAFT_873700</name>
</gene>
<sequence length="101" mass="11092">MPRPIDIDGYSVIYLECSTVISDDCNSTPESGTNKISVDQNPQRYDSGRMFSINFAWNPHDPTAAENDTHGSTGLHIRVDMIQAHIAIPLAYCHTGSLGEI</sequence>
<dbReference type="Proteomes" id="UP000297245">
    <property type="component" value="Unassembled WGS sequence"/>
</dbReference>
<accession>A0A4S8KYH3</accession>
<dbReference type="EMBL" id="ML179841">
    <property type="protein sequence ID" value="THU81092.1"/>
    <property type="molecule type" value="Genomic_DNA"/>
</dbReference>
<proteinExistence type="predicted"/>
<evidence type="ECO:0000313" key="2">
    <source>
        <dbReference type="Proteomes" id="UP000297245"/>
    </source>
</evidence>
<dbReference type="AlphaFoldDB" id="A0A4S8KYH3"/>
<evidence type="ECO:0000313" key="1">
    <source>
        <dbReference type="EMBL" id="THU81092.1"/>
    </source>
</evidence>
<protein>
    <submittedName>
        <fullName evidence="1">Uncharacterized protein</fullName>
    </submittedName>
</protein>
<organism evidence="1 2">
    <name type="scientific">Dendrothele bispora (strain CBS 962.96)</name>
    <dbReference type="NCBI Taxonomy" id="1314807"/>
    <lineage>
        <taxon>Eukaryota</taxon>
        <taxon>Fungi</taxon>
        <taxon>Dikarya</taxon>
        <taxon>Basidiomycota</taxon>
        <taxon>Agaricomycotina</taxon>
        <taxon>Agaricomycetes</taxon>
        <taxon>Agaricomycetidae</taxon>
        <taxon>Agaricales</taxon>
        <taxon>Agaricales incertae sedis</taxon>
        <taxon>Dendrothele</taxon>
    </lineage>
</organism>